<name>Q75H26_ORYSJ</name>
<reference evidence="3" key="2">
    <citation type="journal article" date="2008" name="Nucleic Acids Res.">
        <title>The rice annotation project database (RAP-DB): 2008 update.</title>
        <authorList>
            <consortium name="The rice annotation project (RAP)"/>
        </authorList>
    </citation>
    <scope>GENOME REANNOTATION</scope>
    <source>
        <strain evidence="3">cv. Nipponbare</strain>
    </source>
</reference>
<proteinExistence type="predicted"/>
<evidence type="ECO:0000256" key="1">
    <source>
        <dbReference type="SAM" id="MobiDB-lite"/>
    </source>
</evidence>
<organism evidence="2 3">
    <name type="scientific">Oryza sativa subsp. japonica</name>
    <name type="common">Rice</name>
    <dbReference type="NCBI Taxonomy" id="39947"/>
    <lineage>
        <taxon>Eukaryota</taxon>
        <taxon>Viridiplantae</taxon>
        <taxon>Streptophyta</taxon>
        <taxon>Embryophyta</taxon>
        <taxon>Tracheophyta</taxon>
        <taxon>Spermatophyta</taxon>
        <taxon>Magnoliopsida</taxon>
        <taxon>Liliopsida</taxon>
        <taxon>Poales</taxon>
        <taxon>Poaceae</taxon>
        <taxon>BOP clade</taxon>
        <taxon>Oryzoideae</taxon>
        <taxon>Oryzeae</taxon>
        <taxon>Oryzinae</taxon>
        <taxon>Oryza</taxon>
        <taxon>Oryza sativa</taxon>
    </lineage>
</organism>
<reference evidence="3" key="1">
    <citation type="journal article" date="2005" name="Nature">
        <title>The map-based sequence of the rice genome.</title>
        <authorList>
            <consortium name="International rice genome sequencing project (IRGSP)"/>
            <person name="Matsumoto T."/>
            <person name="Wu J."/>
            <person name="Kanamori H."/>
            <person name="Katayose Y."/>
            <person name="Fujisawa M."/>
            <person name="Namiki N."/>
            <person name="Mizuno H."/>
            <person name="Yamamoto K."/>
            <person name="Antonio B.A."/>
            <person name="Baba T."/>
            <person name="Sakata K."/>
            <person name="Nagamura Y."/>
            <person name="Aoki H."/>
            <person name="Arikawa K."/>
            <person name="Arita K."/>
            <person name="Bito T."/>
            <person name="Chiden Y."/>
            <person name="Fujitsuka N."/>
            <person name="Fukunaka R."/>
            <person name="Hamada M."/>
            <person name="Harada C."/>
            <person name="Hayashi A."/>
            <person name="Hijishita S."/>
            <person name="Honda M."/>
            <person name="Hosokawa S."/>
            <person name="Ichikawa Y."/>
            <person name="Idonuma A."/>
            <person name="Iijima M."/>
            <person name="Ikeda M."/>
            <person name="Ikeno M."/>
            <person name="Ito K."/>
            <person name="Ito S."/>
            <person name="Ito T."/>
            <person name="Ito Y."/>
            <person name="Ito Y."/>
            <person name="Iwabuchi A."/>
            <person name="Kamiya K."/>
            <person name="Karasawa W."/>
            <person name="Kurita K."/>
            <person name="Katagiri S."/>
            <person name="Kikuta A."/>
            <person name="Kobayashi H."/>
            <person name="Kobayashi N."/>
            <person name="Machita K."/>
            <person name="Maehara T."/>
            <person name="Masukawa M."/>
            <person name="Mizubayashi T."/>
            <person name="Mukai Y."/>
            <person name="Nagasaki H."/>
            <person name="Nagata Y."/>
            <person name="Naito S."/>
            <person name="Nakashima M."/>
            <person name="Nakama Y."/>
            <person name="Nakamichi Y."/>
            <person name="Nakamura M."/>
            <person name="Meguro A."/>
            <person name="Negishi M."/>
            <person name="Ohta I."/>
            <person name="Ohta T."/>
            <person name="Okamoto M."/>
            <person name="Ono N."/>
            <person name="Saji S."/>
            <person name="Sakaguchi M."/>
            <person name="Sakai K."/>
            <person name="Shibata M."/>
            <person name="Shimokawa T."/>
            <person name="Song J."/>
            <person name="Takazaki Y."/>
            <person name="Terasawa K."/>
            <person name="Tsugane M."/>
            <person name="Tsuji K."/>
            <person name="Ueda S."/>
            <person name="Waki K."/>
            <person name="Yamagata H."/>
            <person name="Yamamoto M."/>
            <person name="Yamamoto S."/>
            <person name="Yamane H."/>
            <person name="Yoshiki S."/>
            <person name="Yoshihara R."/>
            <person name="Yukawa K."/>
            <person name="Zhong H."/>
            <person name="Yano M."/>
            <person name="Yuan Q."/>
            <person name="Ouyang S."/>
            <person name="Liu J."/>
            <person name="Jones K.M."/>
            <person name="Gansberger K."/>
            <person name="Moffat K."/>
            <person name="Hill J."/>
            <person name="Bera J."/>
            <person name="Fadrosh D."/>
            <person name="Jin S."/>
            <person name="Johri S."/>
            <person name="Kim M."/>
            <person name="Overton L."/>
            <person name="Reardon M."/>
            <person name="Tsitrin T."/>
            <person name="Vuong H."/>
            <person name="Weaver B."/>
            <person name="Ciecko A."/>
            <person name="Tallon L."/>
            <person name="Jackson J."/>
            <person name="Pai G."/>
            <person name="Aken S.V."/>
            <person name="Utterback T."/>
            <person name="Reidmuller S."/>
            <person name="Feldblyum T."/>
            <person name="Hsiao J."/>
            <person name="Zismann V."/>
            <person name="Iobst S."/>
            <person name="de Vazeille A.R."/>
            <person name="Buell C.R."/>
            <person name="Ying K."/>
            <person name="Li Y."/>
            <person name="Lu T."/>
            <person name="Huang Y."/>
            <person name="Zhao Q."/>
            <person name="Feng Q."/>
            <person name="Zhang L."/>
            <person name="Zhu J."/>
            <person name="Weng Q."/>
            <person name="Mu J."/>
            <person name="Lu Y."/>
            <person name="Fan D."/>
            <person name="Liu Y."/>
            <person name="Guan J."/>
            <person name="Zhang Y."/>
            <person name="Yu S."/>
            <person name="Liu X."/>
            <person name="Zhang Y."/>
            <person name="Hong G."/>
            <person name="Han B."/>
            <person name="Choisne N."/>
            <person name="Demange N."/>
            <person name="Orjeda G."/>
            <person name="Samain S."/>
            <person name="Cattolico L."/>
            <person name="Pelletier E."/>
            <person name="Couloux A."/>
            <person name="Segurens B."/>
            <person name="Wincker P."/>
            <person name="D'Hont A."/>
            <person name="Scarpelli C."/>
            <person name="Weissenbach J."/>
            <person name="Salanoubat M."/>
            <person name="Quetier F."/>
            <person name="Yu Y."/>
            <person name="Kim H.R."/>
            <person name="Rambo T."/>
            <person name="Currie J."/>
            <person name="Collura K."/>
            <person name="Luo M."/>
            <person name="Yang T."/>
            <person name="Ammiraju J.S.S."/>
            <person name="Engler F."/>
            <person name="Soderlund C."/>
            <person name="Wing R.A."/>
            <person name="Palmer L.E."/>
            <person name="de la Bastide M."/>
            <person name="Spiegel L."/>
            <person name="Nascimento L."/>
            <person name="Zutavern T."/>
            <person name="O'Shaughnessy A."/>
            <person name="Dike S."/>
            <person name="Dedhia N."/>
            <person name="Preston R."/>
            <person name="Balija V."/>
            <person name="McCombie W.R."/>
            <person name="Chow T."/>
            <person name="Chen H."/>
            <person name="Chung M."/>
            <person name="Chen C."/>
            <person name="Shaw J."/>
            <person name="Wu H."/>
            <person name="Hsiao K."/>
            <person name="Chao Y."/>
            <person name="Chu M."/>
            <person name="Cheng C."/>
            <person name="Hour A."/>
            <person name="Lee P."/>
            <person name="Lin S."/>
            <person name="Lin Y."/>
            <person name="Liou J."/>
            <person name="Liu S."/>
            <person name="Hsing Y."/>
            <person name="Raghuvanshi S."/>
            <person name="Mohanty A."/>
            <person name="Bharti A.K."/>
            <person name="Gaur A."/>
            <person name="Gupta V."/>
            <person name="Kumar D."/>
            <person name="Ravi V."/>
            <person name="Vij S."/>
            <person name="Kapur A."/>
            <person name="Khurana P."/>
            <person name="Khurana P."/>
            <person name="Khurana J.P."/>
            <person name="Tyagi A.K."/>
            <person name="Gaikwad K."/>
            <person name="Singh A."/>
            <person name="Dalal V."/>
            <person name="Srivastava S."/>
            <person name="Dixit A."/>
            <person name="Pal A.K."/>
            <person name="Ghazi I.A."/>
            <person name="Yadav M."/>
            <person name="Pandit A."/>
            <person name="Bhargava A."/>
            <person name="Sureshbabu K."/>
            <person name="Batra K."/>
            <person name="Sharma T.R."/>
            <person name="Mohapatra T."/>
            <person name="Singh N.K."/>
            <person name="Messing J."/>
            <person name="Nelson A.B."/>
            <person name="Fuks G."/>
            <person name="Kavchok S."/>
            <person name="Keizer G."/>
            <person name="Linton E."/>
            <person name="Llaca V."/>
            <person name="Song R."/>
            <person name="Tanyolac B."/>
            <person name="Young S."/>
            <person name="Ho-Il K."/>
            <person name="Hahn J.H."/>
            <person name="Sangsakoo G."/>
            <person name="Vanavichit A."/>
            <person name="de Mattos Luiz.A.T."/>
            <person name="Zimmer P.D."/>
            <person name="Malone G."/>
            <person name="Dellagostin O."/>
            <person name="de Oliveira A.C."/>
            <person name="Bevan M."/>
            <person name="Bancroft I."/>
            <person name="Minx P."/>
            <person name="Cordum H."/>
            <person name="Wilson R."/>
            <person name="Cheng Z."/>
            <person name="Jin W."/>
            <person name="Jiang J."/>
            <person name="Leong S.A."/>
            <person name="Iwama H."/>
            <person name="Gojobori T."/>
            <person name="Itoh T."/>
            <person name="Niimura Y."/>
            <person name="Fujii Y."/>
            <person name="Habara T."/>
            <person name="Sakai H."/>
            <person name="Sato Y."/>
            <person name="Wilson G."/>
            <person name="Kumar K."/>
            <person name="McCouch S."/>
            <person name="Juretic N."/>
            <person name="Hoen D."/>
            <person name="Wright S."/>
            <person name="Bruskiewich R."/>
            <person name="Bureau T."/>
            <person name="Miyao A."/>
            <person name="Hirochika H."/>
            <person name="Nishikawa T."/>
            <person name="Kadowaki K."/>
            <person name="Sugiura M."/>
            <person name="Burr B."/>
            <person name="Sasaki T."/>
        </authorList>
    </citation>
    <scope>NUCLEOTIDE SEQUENCE [LARGE SCALE GENOMIC DNA]</scope>
    <source>
        <strain evidence="3">cv. Nipponbare</strain>
    </source>
</reference>
<feature type="compositionally biased region" description="Low complexity" evidence="1">
    <location>
        <begin position="47"/>
        <end position="56"/>
    </location>
</feature>
<accession>Q75H26</accession>
<evidence type="ECO:0000313" key="2">
    <source>
        <dbReference type="EMBL" id="AAR06347.1"/>
    </source>
</evidence>
<protein>
    <submittedName>
        <fullName evidence="2">Uncharacterized protein</fullName>
    </submittedName>
</protein>
<dbReference type="Proteomes" id="UP000000763">
    <property type="component" value="Chromosome 3"/>
</dbReference>
<gene>
    <name evidence="2" type="primary">OSJNBa0027H16.16</name>
</gene>
<feature type="region of interest" description="Disordered" evidence="1">
    <location>
        <begin position="1"/>
        <end position="68"/>
    </location>
</feature>
<feature type="compositionally biased region" description="Basic residues" evidence="1">
    <location>
        <begin position="18"/>
        <end position="32"/>
    </location>
</feature>
<feature type="compositionally biased region" description="Basic and acidic residues" evidence="1">
    <location>
        <begin position="7"/>
        <end position="16"/>
    </location>
</feature>
<feature type="compositionally biased region" description="Basic and acidic residues" evidence="1">
    <location>
        <begin position="34"/>
        <end position="45"/>
    </location>
</feature>
<evidence type="ECO:0000313" key="3">
    <source>
        <dbReference type="Proteomes" id="UP000000763"/>
    </source>
</evidence>
<dbReference type="EMBL" id="AC137921">
    <property type="protein sequence ID" value="AAR06347.1"/>
    <property type="molecule type" value="Genomic_DNA"/>
</dbReference>
<dbReference type="AlphaFoldDB" id="Q75H26"/>
<sequence length="220" mass="23074">MAAFRRSAGETEEWTRSTRTRRSRRRQRRSGRRVGSERGRPEGKETGAAISGSINGAGEGRGKGDPAGGAHRLVHAMCFLGSTARLMGTAQSPHLPASTAPPPLALPSTAPPPASALHRAAAAAVLHRATADAAVLHHAAAGTVLHRAAAAAAALHRAFQIFSFQTLLKNFGQTETKTEFAGGPTCQWASGADRAGPRRGDNDVFCHESCVPHVYLVAHV</sequence>